<comment type="caution">
    <text evidence="1">The sequence shown here is derived from an EMBL/GenBank/DDBJ whole genome shotgun (WGS) entry which is preliminary data.</text>
</comment>
<dbReference type="RefSeq" id="WP_184260994.1">
    <property type="nucleotide sequence ID" value="NZ_JACIIX010000001.1"/>
</dbReference>
<sequence>MAWMMDMAPLVLAGAVAALMTLSVLRQARKPQPVPVRVRNRRAVRR</sequence>
<protein>
    <submittedName>
        <fullName evidence="1">Uncharacterized protein</fullName>
    </submittedName>
</protein>
<name>A0A7W9ZDC5_NOVIT</name>
<evidence type="ECO:0000313" key="1">
    <source>
        <dbReference type="EMBL" id="MBB6209113.1"/>
    </source>
</evidence>
<keyword evidence="2" id="KW-1185">Reference proteome</keyword>
<dbReference type="EMBL" id="JACIIX010000001">
    <property type="protein sequence ID" value="MBB6209113.1"/>
    <property type="molecule type" value="Genomic_DNA"/>
</dbReference>
<gene>
    <name evidence="1" type="ORF">FHS48_000494</name>
</gene>
<accession>A0A7W9ZDC5</accession>
<reference evidence="1 2" key="1">
    <citation type="submission" date="2020-08" db="EMBL/GenBank/DDBJ databases">
        <title>Genomic Encyclopedia of Type Strains, Phase IV (KMG-IV): sequencing the most valuable type-strain genomes for metagenomic binning, comparative biology and taxonomic classification.</title>
        <authorList>
            <person name="Goeker M."/>
        </authorList>
    </citation>
    <scope>NUCLEOTIDE SEQUENCE [LARGE SCALE GENOMIC DNA]</scope>
    <source>
        <strain evidence="1 2">DSM 11590</strain>
    </source>
</reference>
<dbReference type="AlphaFoldDB" id="A0A7W9ZDC5"/>
<evidence type="ECO:0000313" key="2">
    <source>
        <dbReference type="Proteomes" id="UP000544872"/>
    </source>
</evidence>
<dbReference type="Proteomes" id="UP000544872">
    <property type="component" value="Unassembled WGS sequence"/>
</dbReference>
<proteinExistence type="predicted"/>
<organism evidence="1 2">
    <name type="scientific">Novispirillum itersonii</name>
    <name type="common">Aquaspirillum itersonii</name>
    <dbReference type="NCBI Taxonomy" id="189"/>
    <lineage>
        <taxon>Bacteria</taxon>
        <taxon>Pseudomonadati</taxon>
        <taxon>Pseudomonadota</taxon>
        <taxon>Alphaproteobacteria</taxon>
        <taxon>Rhodospirillales</taxon>
        <taxon>Novispirillaceae</taxon>
        <taxon>Novispirillum</taxon>
    </lineage>
</organism>